<dbReference type="Gene3D" id="3.30.1330.60">
    <property type="entry name" value="OmpA-like domain"/>
    <property type="match status" value="1"/>
</dbReference>
<dbReference type="AlphaFoldDB" id="A0A1J1DXS5"/>
<dbReference type="InterPro" id="IPR019734">
    <property type="entry name" value="TPR_rpt"/>
</dbReference>
<accession>A0A1J1DXS5</accession>
<keyword evidence="2" id="KW-1185">Reference proteome</keyword>
<evidence type="ECO:0000313" key="1">
    <source>
        <dbReference type="EMBL" id="BAV94671.1"/>
    </source>
</evidence>
<sequence length="520" mass="57873">MITLTPVLKYEGGEVKYEPVSYQGEEYPGNEDVVPYSTGKEITYSEEIEYTSAMESSSVEVRVEASKGGKVVKNDFKPIDLAKGVITTSLLVDNYPKALLALSNFKRITEHSLEFKVHFPVNSSVIKKGEYNSSDYKAFISFLNKAAKDAEKLKIMSIEVSAYASPEGEQTLNKDLSADRGKSTVSLINKAVNKYKIVGIDQLLTYVANGADWDGLNRLLEETPIKDKEVIKRSLDETPLLENKEKTLSSLANTYLELKNKVLPALRRANVVVKYNLVGKSDEQMLEMSKDADGLAALSESEIMYVASDLLSDSNEKLEMYKKAETLFPNSSAIKNNIAVTLLRKDQVDMASDKLESIKNIEDYVKFNKLAIDMIRSSFEERENSKDDSGSKDSDLITAFSELGFPEISYNLGILYIKIGDYQKAVEKLTGFPSFNLALSKVLSGDYQAAINVMEGGQIQQTPKVLYLKAIAAARLGKNEDAKTYIKEAIDKDPLLSEKAKKDLEFRDVYSTTESEVVSQ</sequence>
<organism evidence="1 2">
    <name type="scientific">Ichthyobacterium seriolicida</name>
    <dbReference type="NCBI Taxonomy" id="242600"/>
    <lineage>
        <taxon>Bacteria</taxon>
        <taxon>Pseudomonadati</taxon>
        <taxon>Bacteroidota</taxon>
        <taxon>Flavobacteriia</taxon>
        <taxon>Flavobacteriales</taxon>
        <taxon>Ichthyobacteriaceae</taxon>
        <taxon>Ichthyobacterium</taxon>
    </lineage>
</organism>
<dbReference type="KEGG" id="ise:JBKA6_0658"/>
<evidence type="ECO:0008006" key="3">
    <source>
        <dbReference type="Google" id="ProtNLM"/>
    </source>
</evidence>
<name>A0A1J1DXS5_9FLAO</name>
<dbReference type="InterPro" id="IPR036737">
    <property type="entry name" value="OmpA-like_sf"/>
</dbReference>
<dbReference type="Proteomes" id="UP000243197">
    <property type="component" value="Chromosome"/>
</dbReference>
<dbReference type="InterPro" id="IPR011990">
    <property type="entry name" value="TPR-like_helical_dom_sf"/>
</dbReference>
<dbReference type="EMBL" id="AP014564">
    <property type="protein sequence ID" value="BAV94671.1"/>
    <property type="molecule type" value="Genomic_DNA"/>
</dbReference>
<dbReference type="SUPFAM" id="SSF48452">
    <property type="entry name" value="TPR-like"/>
    <property type="match status" value="1"/>
</dbReference>
<gene>
    <name evidence="1" type="ORF">JBKA6_0658</name>
</gene>
<dbReference type="Gene3D" id="1.25.40.10">
    <property type="entry name" value="Tetratricopeptide repeat domain"/>
    <property type="match status" value="1"/>
</dbReference>
<proteinExistence type="predicted"/>
<dbReference type="Pfam" id="PF13181">
    <property type="entry name" value="TPR_8"/>
    <property type="match status" value="2"/>
</dbReference>
<reference evidence="1 2" key="1">
    <citation type="submission" date="2014-03" db="EMBL/GenBank/DDBJ databases">
        <title>complete genome sequence of Flavobacteriaceae bacterium JBKA-6.</title>
        <authorList>
            <person name="Takano T."/>
            <person name="Nakamura Y."/>
            <person name="Takuma S."/>
            <person name="Yasuike M."/>
            <person name="Matsuyama T."/>
            <person name="Sakai T."/>
            <person name="Fujiwara A."/>
            <person name="Kimoto K."/>
            <person name="Fukuda Y."/>
            <person name="Kondo H."/>
            <person name="Hirono I."/>
            <person name="Nakayasu C."/>
        </authorList>
    </citation>
    <scope>NUCLEOTIDE SEQUENCE [LARGE SCALE GENOMIC DNA]</scope>
    <source>
        <strain evidence="1 2">JBKA-6</strain>
    </source>
</reference>
<protein>
    <recommendedName>
        <fullName evidence="3">Immunoreactive 53 kDa antigen PG123</fullName>
    </recommendedName>
</protein>
<evidence type="ECO:0000313" key="2">
    <source>
        <dbReference type="Proteomes" id="UP000243197"/>
    </source>
</evidence>